<sequence>MYREITIPVTPLPAPGGIVHSDRMRTGEITIRLDGHTLRCADVAMAAAATGPLALEVSPYALRTAERAWRLAEDLSCHRTVYGRTTGVGANKDDTVQGEGSTEHGLRLLRSHAGAGGDRMPDGQVTAMMVIRLNQLLTGRSGISPTLIAALADALRAGSLPLVHRLGAIGTGDLTPLAETALALAGEHTWLRHPIPPVPVHAGDALAFMSSNAATLAEATLAALRLDTLTKASHAVAALSYVALGGNPEAYATPVHEARPHRGQVACAAEMRRMLGMEGTPAPGRRIQDPFGLRAFPQVQGPALDSVRYLREVLAVEINAGTENPMISTTHGNAYHHAHFHTAYVASALDQARATVHQVAELSAARLGDLVEPEFTGLRPFLAAGPAGSSGVMILEYVAHDALTELRQAALPVTLGTAVVSRGLEDHASFSTQAARAATAACAAYRQLLACELVAAVRALRMREADLGGLPAGAAYQRAAEVLDPDLADRPLTADIARAAEVLDSLATV</sequence>
<dbReference type="AlphaFoldDB" id="A0A542DDR2"/>
<dbReference type="PANTHER" id="PTHR10362">
    <property type="entry name" value="HISTIDINE AMMONIA-LYASE"/>
    <property type="match status" value="1"/>
</dbReference>
<dbReference type="EMBL" id="VFML01000001">
    <property type="protein sequence ID" value="TQJ01214.1"/>
    <property type="molecule type" value="Genomic_DNA"/>
</dbReference>
<dbReference type="CDD" id="cd00332">
    <property type="entry name" value="PAL-HAL"/>
    <property type="match status" value="1"/>
</dbReference>
<accession>A0A542DDR2</accession>
<evidence type="ECO:0000313" key="2">
    <source>
        <dbReference type="EMBL" id="TQJ01214.1"/>
    </source>
</evidence>
<gene>
    <name evidence="2" type="ORF">FB471_0880</name>
</gene>
<keyword evidence="1 2" id="KW-0456">Lyase</keyword>
<dbReference type="InterPro" id="IPR008948">
    <property type="entry name" value="L-Aspartase-like"/>
</dbReference>
<name>A0A542DDR2_AMYCI</name>
<dbReference type="Proteomes" id="UP000320876">
    <property type="component" value="Unassembled WGS sequence"/>
</dbReference>
<dbReference type="Gene3D" id="1.20.200.10">
    <property type="entry name" value="Fumarase/aspartase (Central domain)"/>
    <property type="match status" value="1"/>
</dbReference>
<comment type="caution">
    <text evidence="2">The sequence shown here is derived from an EMBL/GenBank/DDBJ whole genome shotgun (WGS) entry which is preliminary data.</text>
</comment>
<evidence type="ECO:0000313" key="3">
    <source>
        <dbReference type="Proteomes" id="UP000320876"/>
    </source>
</evidence>
<protein>
    <submittedName>
        <fullName evidence="2">Histidine ammonia-lyase</fullName>
    </submittedName>
</protein>
<reference evidence="2 3" key="1">
    <citation type="submission" date="2019-06" db="EMBL/GenBank/DDBJ databases">
        <title>Sequencing the genomes of 1000 actinobacteria strains.</title>
        <authorList>
            <person name="Klenk H.-P."/>
        </authorList>
    </citation>
    <scope>NUCLEOTIDE SEQUENCE [LARGE SCALE GENOMIC DNA]</scope>
    <source>
        <strain evidence="2 3">DSM 45679</strain>
    </source>
</reference>
<proteinExistence type="predicted"/>
<keyword evidence="3" id="KW-1185">Reference proteome</keyword>
<organism evidence="2 3">
    <name type="scientific">Amycolatopsis cihanbeyliensis</name>
    <dbReference type="NCBI Taxonomy" id="1128664"/>
    <lineage>
        <taxon>Bacteria</taxon>
        <taxon>Bacillati</taxon>
        <taxon>Actinomycetota</taxon>
        <taxon>Actinomycetes</taxon>
        <taxon>Pseudonocardiales</taxon>
        <taxon>Pseudonocardiaceae</taxon>
        <taxon>Amycolatopsis</taxon>
    </lineage>
</organism>
<dbReference type="GO" id="GO:0016841">
    <property type="term" value="F:ammonia-lyase activity"/>
    <property type="evidence" value="ECO:0007669"/>
    <property type="project" value="UniProtKB-ARBA"/>
</dbReference>
<dbReference type="Pfam" id="PF00221">
    <property type="entry name" value="Lyase_aromatic"/>
    <property type="match status" value="1"/>
</dbReference>
<evidence type="ECO:0000256" key="1">
    <source>
        <dbReference type="ARBA" id="ARBA00023239"/>
    </source>
</evidence>
<dbReference type="InterPro" id="IPR001106">
    <property type="entry name" value="Aromatic_Lyase"/>
</dbReference>
<dbReference type="SUPFAM" id="SSF48557">
    <property type="entry name" value="L-aspartase-like"/>
    <property type="match status" value="1"/>
</dbReference>